<dbReference type="InterPro" id="IPR018875">
    <property type="entry name" value="Antirepressor_Ant_N"/>
</dbReference>
<reference evidence="3" key="1">
    <citation type="journal article" date="2018" name="Int. J. Syst. Evol. Microbiol.">
        <title>Carboxylicivirga sediminis sp. nov., isolated from coastal sediment.</title>
        <authorList>
            <person name="Wang F.Q."/>
            <person name="Ren L.H."/>
            <person name="Zou R.J."/>
            <person name="Sun Y.Z."/>
            <person name="Liu X.J."/>
            <person name="Jiang F."/>
            <person name="Liu L.J."/>
        </authorList>
    </citation>
    <scope>NUCLEOTIDE SEQUENCE</scope>
    <source>
        <strain evidence="3">JR1</strain>
    </source>
</reference>
<accession>A0A941IZJ9</accession>
<feature type="coiled-coil region" evidence="1">
    <location>
        <begin position="116"/>
        <end position="160"/>
    </location>
</feature>
<dbReference type="Proteomes" id="UP000679220">
    <property type="component" value="Unassembled WGS sequence"/>
</dbReference>
<comment type="caution">
    <text evidence="3">The sequence shown here is derived from an EMBL/GenBank/DDBJ whole genome shotgun (WGS) entry which is preliminary data.</text>
</comment>
<evidence type="ECO:0000256" key="1">
    <source>
        <dbReference type="SAM" id="Coils"/>
    </source>
</evidence>
<protein>
    <recommendedName>
        <fullName evidence="2">Antirepressor protein ant N-terminal domain-containing protein</fullName>
    </recommendedName>
</protein>
<dbReference type="Pfam" id="PF10547">
    <property type="entry name" value="P22_AR_N"/>
    <property type="match status" value="1"/>
</dbReference>
<reference evidence="3" key="2">
    <citation type="submission" date="2021-04" db="EMBL/GenBank/DDBJ databases">
        <authorList>
            <person name="Zhang T."/>
            <person name="Zhang Y."/>
            <person name="Lu D."/>
            <person name="Zuo D."/>
            <person name="Du Z."/>
        </authorList>
    </citation>
    <scope>NUCLEOTIDE SEQUENCE</scope>
    <source>
        <strain evidence="3">JR1</strain>
    </source>
</reference>
<dbReference type="EMBL" id="JAGTAR010000022">
    <property type="protein sequence ID" value="MBR8536742.1"/>
    <property type="molecule type" value="Genomic_DNA"/>
</dbReference>
<evidence type="ECO:0000259" key="2">
    <source>
        <dbReference type="Pfam" id="PF10547"/>
    </source>
</evidence>
<keyword evidence="1" id="KW-0175">Coiled coil</keyword>
<proteinExistence type="predicted"/>
<dbReference type="PRINTS" id="PR01994">
    <property type="entry name" value="ANTIREPRESSR"/>
</dbReference>
<dbReference type="AlphaFoldDB" id="A0A941IZJ9"/>
<feature type="domain" description="Antirepressor protein ant N-terminal" evidence="2">
    <location>
        <begin position="17"/>
        <end position="115"/>
    </location>
</feature>
<evidence type="ECO:0000313" key="3">
    <source>
        <dbReference type="EMBL" id="MBR8536742.1"/>
    </source>
</evidence>
<sequence length="178" mass="20767">MKTKTVARIKDVSIMLIDDAEKLVPIKPICQALEVNYSSQLEKIKSDEILGSTVPLRGIVAADGKEREMACIPFKLVFGWLFTINPKNVKAEAKEQIIKYRLECYNALFNYFTDQGEFLEQKQKALEKQLEEVERLRVDYSDQKKLLNEARKTLNDIKEMTFEEWQMDKRQLALDFPN</sequence>
<gene>
    <name evidence="3" type="ORF">KDU71_14290</name>
</gene>
<name>A0A941IZJ9_9BACT</name>
<keyword evidence="4" id="KW-1185">Reference proteome</keyword>
<organism evidence="3 4">
    <name type="scientific">Carboxylicivirga sediminis</name>
    <dbReference type="NCBI Taxonomy" id="2006564"/>
    <lineage>
        <taxon>Bacteria</taxon>
        <taxon>Pseudomonadati</taxon>
        <taxon>Bacteroidota</taxon>
        <taxon>Bacteroidia</taxon>
        <taxon>Marinilabiliales</taxon>
        <taxon>Marinilabiliaceae</taxon>
        <taxon>Carboxylicivirga</taxon>
    </lineage>
</organism>
<dbReference type="RefSeq" id="WP_212191768.1">
    <property type="nucleotide sequence ID" value="NZ_JAGTAR010000022.1"/>
</dbReference>
<evidence type="ECO:0000313" key="4">
    <source>
        <dbReference type="Proteomes" id="UP000679220"/>
    </source>
</evidence>